<evidence type="ECO:0000313" key="2">
    <source>
        <dbReference type="Proteomes" id="UP000242447"/>
    </source>
</evidence>
<protein>
    <submittedName>
        <fullName evidence="1">Endoribonuclease L-PSP</fullName>
    </submittedName>
</protein>
<dbReference type="Gene3D" id="3.30.1330.40">
    <property type="entry name" value="RutC-like"/>
    <property type="match status" value="1"/>
</dbReference>
<dbReference type="Proteomes" id="UP000242447">
    <property type="component" value="Chromosome"/>
</dbReference>
<accession>A0A1W6P080</accession>
<gene>
    <name evidence="1" type="ORF">BVG79_01331</name>
</gene>
<keyword evidence="2" id="KW-1185">Reference proteome</keyword>
<evidence type="ECO:0000313" key="1">
    <source>
        <dbReference type="EMBL" id="ARO14677.1"/>
    </source>
</evidence>
<dbReference type="SUPFAM" id="SSF55298">
    <property type="entry name" value="YjgF-like"/>
    <property type="match status" value="1"/>
</dbReference>
<organism evidence="1 2">
    <name type="scientific">Ketogulonicigenium robustum</name>
    <dbReference type="NCBI Taxonomy" id="92947"/>
    <lineage>
        <taxon>Bacteria</taxon>
        <taxon>Pseudomonadati</taxon>
        <taxon>Pseudomonadota</taxon>
        <taxon>Alphaproteobacteria</taxon>
        <taxon>Rhodobacterales</taxon>
        <taxon>Roseobacteraceae</taxon>
        <taxon>Ketogulonicigenium</taxon>
    </lineage>
</organism>
<dbReference type="STRING" id="92947.BVG79_01331"/>
<dbReference type="PANTHER" id="PTHR47328:SF1">
    <property type="entry name" value="RUTC FAMILY PROTEIN YOAB"/>
    <property type="match status" value="1"/>
</dbReference>
<dbReference type="InterPro" id="IPR006175">
    <property type="entry name" value="YjgF/YER057c/UK114"/>
</dbReference>
<dbReference type="CDD" id="cd06150">
    <property type="entry name" value="YjgF_YER057c_UK114_like_2"/>
    <property type="match status" value="1"/>
</dbReference>
<dbReference type="KEGG" id="kro:BVG79_01331"/>
<dbReference type="InterPro" id="IPR035709">
    <property type="entry name" value="YoaB-like"/>
</dbReference>
<proteinExistence type="predicted"/>
<dbReference type="RefSeq" id="WP_085786181.1">
    <property type="nucleotide sequence ID" value="NZ_CP019937.1"/>
</dbReference>
<dbReference type="OrthoDB" id="9803101at2"/>
<dbReference type="EMBL" id="CP019937">
    <property type="protein sequence ID" value="ARO14677.1"/>
    <property type="molecule type" value="Genomic_DNA"/>
</dbReference>
<name>A0A1W6P080_9RHOB</name>
<dbReference type="Pfam" id="PF01042">
    <property type="entry name" value="Ribonuc_L-PSP"/>
    <property type="match status" value="1"/>
</dbReference>
<reference evidence="1 2" key="1">
    <citation type="submission" date="2017-02" db="EMBL/GenBank/DDBJ databases">
        <title>Ketogulonicigenium robustum SPU B003 Genome sequencing and assembly.</title>
        <authorList>
            <person name="Li Y."/>
            <person name="Liu L."/>
            <person name="Wang C."/>
            <person name="Zhang M."/>
            <person name="Zhang T."/>
            <person name="Zhang Y."/>
        </authorList>
    </citation>
    <scope>NUCLEOTIDE SEQUENCE [LARGE SCALE GENOMIC DNA]</scope>
    <source>
        <strain evidence="1 2">SPU_B003</strain>
    </source>
</reference>
<dbReference type="InterPro" id="IPR035959">
    <property type="entry name" value="RutC-like_sf"/>
</dbReference>
<dbReference type="AlphaFoldDB" id="A0A1W6P080"/>
<dbReference type="PANTHER" id="PTHR47328">
    <property type="match status" value="1"/>
</dbReference>
<sequence>MSEIKRIETGARMSAAVVFNGIAYLAGQCEAPGEDITTQTTAVLAEIDRILALAGTDKTRLLTAQIWLKDIDADFAGMNAVWDKWVAAGHTPARYTGQASLATPDYKVEIIVTAAV</sequence>